<dbReference type="PROSITE" id="PS00678">
    <property type="entry name" value="WD_REPEATS_1"/>
    <property type="match status" value="1"/>
</dbReference>
<name>A0A9P6HPU8_9AGAM</name>
<sequence>MDWGLSDLQDVACADETVTAASALTVDHCSSRPQTSMDIRCNHGSLIHCLRASHSQDAPDLLAIGGEHSIAILQVLDTTATQIATFNVGCRITAIAWSSRTVSPSLSDDWSIELSVATADFGLHLLSKSASSSEEIFPFGGGLSGHHGKVTGMTFSGGNDQDSPRYVATVSDDKMLMVWDLETRPAGGSPSAGSSRAGNRSFLDRPQPTAYAIPFPHPLTSVSSHPLSSKEFLVSDNHGSIFLTDWRSDPEEDPRNLNVVELVEPRALSDAVSGIGPVGAAAWRADNPDVIGATYGSRYSIWDLSNLHGGKPYIGGPGIVEGGHQFRWSPTFSEYFALSTKNPSKGAVIHVHNTSYMGAQPTVFTLAPRPLQVRDFDFLATSGIPRIAAAVGNEAVIFFIGVES</sequence>
<reference evidence="4" key="2">
    <citation type="submission" date="2020-11" db="EMBL/GenBank/DDBJ databases">
        <authorList>
            <consortium name="DOE Joint Genome Institute"/>
            <person name="Kuo A."/>
            <person name="Miyauchi S."/>
            <person name="Kiss E."/>
            <person name="Drula E."/>
            <person name="Kohler A."/>
            <person name="Sanchez-Garcia M."/>
            <person name="Andreopoulos B."/>
            <person name="Barry K.W."/>
            <person name="Bonito G."/>
            <person name="Buee M."/>
            <person name="Carver A."/>
            <person name="Chen C."/>
            <person name="Cichocki N."/>
            <person name="Clum A."/>
            <person name="Culley D."/>
            <person name="Crous P.W."/>
            <person name="Fauchery L."/>
            <person name="Girlanda M."/>
            <person name="Hayes R."/>
            <person name="Keri Z."/>
            <person name="Labutti K."/>
            <person name="Lipzen A."/>
            <person name="Lombard V."/>
            <person name="Magnuson J."/>
            <person name="Maillard F."/>
            <person name="Morin E."/>
            <person name="Murat C."/>
            <person name="Nolan M."/>
            <person name="Ohm R."/>
            <person name="Pangilinan J."/>
            <person name="Pereira M."/>
            <person name="Perotto S."/>
            <person name="Peter M."/>
            <person name="Riley R."/>
            <person name="Sitrit Y."/>
            <person name="Stielow B."/>
            <person name="Szollosi G."/>
            <person name="Zifcakova L."/>
            <person name="Stursova M."/>
            <person name="Spatafora J.W."/>
            <person name="Tedersoo L."/>
            <person name="Vaario L.-M."/>
            <person name="Yamada A."/>
            <person name="Yan M."/>
            <person name="Wang P."/>
            <person name="Xu J."/>
            <person name="Bruns T."/>
            <person name="Baldrian P."/>
            <person name="Vilgalys R."/>
            <person name="Henrissat B."/>
            <person name="Grigoriev I.V."/>
            <person name="Hibbett D."/>
            <person name="Nagy L.G."/>
            <person name="Martin F.M."/>
        </authorList>
    </citation>
    <scope>NUCLEOTIDE SEQUENCE</scope>
    <source>
        <strain evidence="4">UH-Tt-Lm1</strain>
    </source>
</reference>
<dbReference type="AlphaFoldDB" id="A0A9P6HPU8"/>
<proteinExistence type="predicted"/>
<organism evidence="4 5">
    <name type="scientific">Thelephora terrestris</name>
    <dbReference type="NCBI Taxonomy" id="56493"/>
    <lineage>
        <taxon>Eukaryota</taxon>
        <taxon>Fungi</taxon>
        <taxon>Dikarya</taxon>
        <taxon>Basidiomycota</taxon>
        <taxon>Agaricomycotina</taxon>
        <taxon>Agaricomycetes</taxon>
        <taxon>Thelephorales</taxon>
        <taxon>Thelephoraceae</taxon>
        <taxon>Thelephora</taxon>
    </lineage>
</organism>
<dbReference type="EMBL" id="WIUZ02000001">
    <property type="protein sequence ID" value="KAF9792454.1"/>
    <property type="molecule type" value="Genomic_DNA"/>
</dbReference>
<dbReference type="SUPFAM" id="SSF50978">
    <property type="entry name" value="WD40 repeat-like"/>
    <property type="match status" value="1"/>
</dbReference>
<dbReference type="InterPro" id="IPR036322">
    <property type="entry name" value="WD40_repeat_dom_sf"/>
</dbReference>
<dbReference type="GO" id="GO:0031080">
    <property type="term" value="C:nuclear pore outer ring"/>
    <property type="evidence" value="ECO:0007669"/>
    <property type="project" value="InterPro"/>
</dbReference>
<dbReference type="PANTHER" id="PTHR22806:SF0">
    <property type="entry name" value="NUCLEOPORIN NUP37"/>
    <property type="match status" value="1"/>
</dbReference>
<reference evidence="4" key="1">
    <citation type="journal article" date="2020" name="Nat. Commun.">
        <title>Large-scale genome sequencing of mycorrhizal fungi provides insights into the early evolution of symbiotic traits.</title>
        <authorList>
            <person name="Miyauchi S."/>
            <person name="Kiss E."/>
            <person name="Kuo A."/>
            <person name="Drula E."/>
            <person name="Kohler A."/>
            <person name="Sanchez-Garcia M."/>
            <person name="Morin E."/>
            <person name="Andreopoulos B."/>
            <person name="Barry K.W."/>
            <person name="Bonito G."/>
            <person name="Buee M."/>
            <person name="Carver A."/>
            <person name="Chen C."/>
            <person name="Cichocki N."/>
            <person name="Clum A."/>
            <person name="Culley D."/>
            <person name="Crous P.W."/>
            <person name="Fauchery L."/>
            <person name="Girlanda M."/>
            <person name="Hayes R.D."/>
            <person name="Keri Z."/>
            <person name="LaButti K."/>
            <person name="Lipzen A."/>
            <person name="Lombard V."/>
            <person name="Magnuson J."/>
            <person name="Maillard F."/>
            <person name="Murat C."/>
            <person name="Nolan M."/>
            <person name="Ohm R.A."/>
            <person name="Pangilinan J."/>
            <person name="Pereira M.F."/>
            <person name="Perotto S."/>
            <person name="Peter M."/>
            <person name="Pfister S."/>
            <person name="Riley R."/>
            <person name="Sitrit Y."/>
            <person name="Stielow J.B."/>
            <person name="Szollosi G."/>
            <person name="Zifcakova L."/>
            <person name="Stursova M."/>
            <person name="Spatafora J.W."/>
            <person name="Tedersoo L."/>
            <person name="Vaario L.M."/>
            <person name="Yamada A."/>
            <person name="Yan M."/>
            <person name="Wang P."/>
            <person name="Xu J."/>
            <person name="Bruns T."/>
            <person name="Baldrian P."/>
            <person name="Vilgalys R."/>
            <person name="Dunand C."/>
            <person name="Henrissat B."/>
            <person name="Grigoriev I.V."/>
            <person name="Hibbett D."/>
            <person name="Nagy L.G."/>
            <person name="Martin F.M."/>
        </authorList>
    </citation>
    <scope>NUCLEOTIDE SEQUENCE</scope>
    <source>
        <strain evidence="4">UH-Tt-Lm1</strain>
    </source>
</reference>
<keyword evidence="5" id="KW-1185">Reference proteome</keyword>
<keyword evidence="1 3" id="KW-0853">WD repeat</keyword>
<comment type="caution">
    <text evidence="4">The sequence shown here is derived from an EMBL/GenBank/DDBJ whole genome shotgun (WGS) entry which is preliminary data.</text>
</comment>
<feature type="repeat" description="WD" evidence="3">
    <location>
        <begin position="143"/>
        <end position="183"/>
    </location>
</feature>
<dbReference type="InterPro" id="IPR037626">
    <property type="entry name" value="NUP37"/>
</dbReference>
<evidence type="ECO:0000256" key="1">
    <source>
        <dbReference type="ARBA" id="ARBA00022574"/>
    </source>
</evidence>
<dbReference type="InterPro" id="IPR001680">
    <property type="entry name" value="WD40_rpt"/>
</dbReference>
<dbReference type="PROSITE" id="PS50082">
    <property type="entry name" value="WD_REPEATS_2"/>
    <property type="match status" value="1"/>
</dbReference>
<gene>
    <name evidence="4" type="ORF">BJ322DRAFT_47702</name>
</gene>
<evidence type="ECO:0000313" key="5">
    <source>
        <dbReference type="Proteomes" id="UP000736335"/>
    </source>
</evidence>
<evidence type="ECO:0000256" key="3">
    <source>
        <dbReference type="PROSITE-ProRule" id="PRU00221"/>
    </source>
</evidence>
<dbReference type="InterPro" id="IPR019775">
    <property type="entry name" value="WD40_repeat_CS"/>
</dbReference>
<evidence type="ECO:0000313" key="4">
    <source>
        <dbReference type="EMBL" id="KAF9792454.1"/>
    </source>
</evidence>
<protein>
    <submittedName>
        <fullName evidence="4">WD40-repeat-containing domain protein</fullName>
    </submittedName>
</protein>
<dbReference type="Gene3D" id="2.130.10.10">
    <property type="entry name" value="YVTN repeat-like/Quinoprotein amine dehydrogenase"/>
    <property type="match status" value="1"/>
</dbReference>
<evidence type="ECO:0000256" key="2">
    <source>
        <dbReference type="ARBA" id="ARBA00022737"/>
    </source>
</evidence>
<keyword evidence="2" id="KW-0677">Repeat</keyword>
<dbReference type="PANTHER" id="PTHR22806">
    <property type="entry name" value="NUCLEOPORIN NUP37 P37 -RELATED"/>
    <property type="match status" value="1"/>
</dbReference>
<dbReference type="SMART" id="SM00320">
    <property type="entry name" value="WD40"/>
    <property type="match status" value="2"/>
</dbReference>
<dbReference type="Proteomes" id="UP000736335">
    <property type="component" value="Unassembled WGS sequence"/>
</dbReference>
<dbReference type="InterPro" id="IPR015943">
    <property type="entry name" value="WD40/YVTN_repeat-like_dom_sf"/>
</dbReference>
<accession>A0A9P6HPU8</accession>
<dbReference type="OrthoDB" id="340259at2759"/>